<protein>
    <submittedName>
        <fullName evidence="2">Uncharacterized protein</fullName>
    </submittedName>
</protein>
<dbReference type="EMBL" id="JBJQND010000019">
    <property type="protein sequence ID" value="KAL3831627.1"/>
    <property type="molecule type" value="Genomic_DNA"/>
</dbReference>
<evidence type="ECO:0000256" key="1">
    <source>
        <dbReference type="SAM" id="Phobius"/>
    </source>
</evidence>
<feature type="transmembrane region" description="Helical" evidence="1">
    <location>
        <begin position="50"/>
        <end position="70"/>
    </location>
</feature>
<accession>A0ABD3T454</accession>
<proteinExistence type="predicted"/>
<keyword evidence="3" id="KW-1185">Reference proteome</keyword>
<keyword evidence="1" id="KW-0472">Membrane</keyword>
<dbReference type="AlphaFoldDB" id="A0ABD3T454"/>
<feature type="transmembrane region" description="Helical" evidence="1">
    <location>
        <begin position="19"/>
        <end position="38"/>
    </location>
</feature>
<sequence>GDGPVCVPESDGWKTREKVFILFLHLALLMSPLPHMQVTDFAHELKVRGFEGIIVVFIFFVLFDVSQIWFPDIVPSKSIRINLGCHDIHKCQSTLGVQTDEINYKEIIEGIRQRHRNKMRRMELHIRRIRRVYSDKLKDLRTVNEQRNKTLSDIQLKLIPVENQKRAILAEKEAIEKQLGEERKRSHDLMTRFERLHTQLTRNGLISIGSRSFAQRFTQ</sequence>
<feature type="non-terminal residue" evidence="2">
    <location>
        <position position="1"/>
    </location>
</feature>
<gene>
    <name evidence="2" type="ORF">ACJMK2_023358</name>
</gene>
<evidence type="ECO:0000313" key="2">
    <source>
        <dbReference type="EMBL" id="KAL3831627.1"/>
    </source>
</evidence>
<organism evidence="2 3">
    <name type="scientific">Sinanodonta woodiana</name>
    <name type="common">Chinese pond mussel</name>
    <name type="synonym">Anodonta woodiana</name>
    <dbReference type="NCBI Taxonomy" id="1069815"/>
    <lineage>
        <taxon>Eukaryota</taxon>
        <taxon>Metazoa</taxon>
        <taxon>Spiralia</taxon>
        <taxon>Lophotrochozoa</taxon>
        <taxon>Mollusca</taxon>
        <taxon>Bivalvia</taxon>
        <taxon>Autobranchia</taxon>
        <taxon>Heteroconchia</taxon>
        <taxon>Palaeoheterodonta</taxon>
        <taxon>Unionida</taxon>
        <taxon>Unionoidea</taxon>
        <taxon>Unionidae</taxon>
        <taxon>Unioninae</taxon>
        <taxon>Sinanodonta</taxon>
    </lineage>
</organism>
<dbReference type="Proteomes" id="UP001634394">
    <property type="component" value="Unassembled WGS sequence"/>
</dbReference>
<evidence type="ECO:0000313" key="3">
    <source>
        <dbReference type="Proteomes" id="UP001634394"/>
    </source>
</evidence>
<comment type="caution">
    <text evidence="2">The sequence shown here is derived from an EMBL/GenBank/DDBJ whole genome shotgun (WGS) entry which is preliminary data.</text>
</comment>
<keyword evidence="1" id="KW-1133">Transmembrane helix</keyword>
<keyword evidence="1" id="KW-0812">Transmembrane</keyword>
<name>A0ABD3T454_SINWO</name>
<reference evidence="2 3" key="1">
    <citation type="submission" date="2024-11" db="EMBL/GenBank/DDBJ databases">
        <title>Chromosome-level genome assembly of the freshwater bivalve Anodonta woodiana.</title>
        <authorList>
            <person name="Chen X."/>
        </authorList>
    </citation>
    <scope>NUCLEOTIDE SEQUENCE [LARGE SCALE GENOMIC DNA]</scope>
    <source>
        <strain evidence="2">MN2024</strain>
        <tissue evidence="2">Gills</tissue>
    </source>
</reference>